<feature type="compositionally biased region" description="Low complexity" evidence="1">
    <location>
        <begin position="44"/>
        <end position="55"/>
    </location>
</feature>
<dbReference type="GeneID" id="39870113"/>
<gene>
    <name evidence="2" type="primary">PmUG01_12011800</name>
    <name evidence="2" type="ORF">PMUG01_12011800</name>
</gene>
<dbReference type="RefSeq" id="XP_028862813.1">
    <property type="nucleotide sequence ID" value="XM_029006311.1"/>
</dbReference>
<sequence length="85" mass="10124">MRIISDSFFPEYDYYGSVFFEGRLVERLFNSNEEEEDPVNAPIEQEQNNEQNAENTECKPELRDEEQVKEKLENLETQEKECQAI</sequence>
<feature type="region of interest" description="Disordered" evidence="1">
    <location>
        <begin position="32"/>
        <end position="85"/>
    </location>
</feature>
<name>A0A1D3SNP6_PLAMA</name>
<dbReference type="VEuPathDB" id="PlasmoDB:PmUG01_12011800"/>
<evidence type="ECO:0000313" key="3">
    <source>
        <dbReference type="Proteomes" id="UP000219813"/>
    </source>
</evidence>
<dbReference type="Proteomes" id="UP000219813">
    <property type="component" value="Chromosome 12"/>
</dbReference>
<accession>A0A1D3SNP6</accession>
<dbReference type="EMBL" id="LT594633">
    <property type="protein sequence ID" value="SCO93531.1"/>
    <property type="molecule type" value="Genomic_DNA"/>
</dbReference>
<evidence type="ECO:0000313" key="2">
    <source>
        <dbReference type="EMBL" id="SCO93531.1"/>
    </source>
</evidence>
<reference evidence="2 3" key="1">
    <citation type="submission" date="2016-06" db="EMBL/GenBank/DDBJ databases">
        <authorList>
            <consortium name="Pathogen Informatics"/>
        </authorList>
    </citation>
    <scope>NUCLEOTIDE SEQUENCE [LARGE SCALE GENOMIC DNA]</scope>
</reference>
<evidence type="ECO:0000256" key="1">
    <source>
        <dbReference type="SAM" id="MobiDB-lite"/>
    </source>
</evidence>
<organism evidence="2 3">
    <name type="scientific">Plasmodium malariae</name>
    <dbReference type="NCBI Taxonomy" id="5858"/>
    <lineage>
        <taxon>Eukaryota</taxon>
        <taxon>Sar</taxon>
        <taxon>Alveolata</taxon>
        <taxon>Apicomplexa</taxon>
        <taxon>Aconoidasida</taxon>
        <taxon>Haemosporida</taxon>
        <taxon>Plasmodiidae</taxon>
        <taxon>Plasmodium</taxon>
        <taxon>Plasmodium (Plasmodium)</taxon>
    </lineage>
</organism>
<feature type="compositionally biased region" description="Basic and acidic residues" evidence="1">
    <location>
        <begin position="56"/>
        <end position="85"/>
    </location>
</feature>
<dbReference type="AlphaFoldDB" id="A0A1D3SNP6"/>
<dbReference type="KEGG" id="pmal:PMUG01_12011800"/>
<proteinExistence type="predicted"/>
<keyword evidence="3" id="KW-1185">Reference proteome</keyword>
<protein>
    <submittedName>
        <fullName evidence="2">Uncharacterized protein</fullName>
    </submittedName>
</protein>